<feature type="transmembrane region" description="Helical" evidence="5">
    <location>
        <begin position="382"/>
        <end position="405"/>
    </location>
</feature>
<evidence type="ECO:0000256" key="3">
    <source>
        <dbReference type="ARBA" id="ARBA00022989"/>
    </source>
</evidence>
<feature type="transmembrane region" description="Helical" evidence="5">
    <location>
        <begin position="215"/>
        <end position="236"/>
    </location>
</feature>
<dbReference type="Proteomes" id="UP001501822">
    <property type="component" value="Unassembled WGS sequence"/>
</dbReference>
<feature type="transmembrane region" description="Helical" evidence="5">
    <location>
        <begin position="532"/>
        <end position="551"/>
    </location>
</feature>
<dbReference type="RefSeq" id="WP_252808703.1">
    <property type="nucleotide sequence ID" value="NZ_BAAABM010000070.1"/>
</dbReference>
<dbReference type="Gene3D" id="1.20.1720.10">
    <property type="entry name" value="Multidrug resistance protein D"/>
    <property type="match status" value="1"/>
</dbReference>
<keyword evidence="4 5" id="KW-0472">Membrane</keyword>
<dbReference type="SUPFAM" id="SSF103473">
    <property type="entry name" value="MFS general substrate transporter"/>
    <property type="match status" value="1"/>
</dbReference>
<dbReference type="EMBL" id="BAAABM010000070">
    <property type="protein sequence ID" value="GAA0371508.1"/>
    <property type="molecule type" value="Genomic_DNA"/>
</dbReference>
<comment type="subcellular location">
    <subcellularLocation>
        <location evidence="1">Cell membrane</location>
        <topology evidence="1">Multi-pass membrane protein</topology>
    </subcellularLocation>
</comment>
<gene>
    <name evidence="7" type="ORF">GCM10010151_71830</name>
</gene>
<dbReference type="CDD" id="cd17321">
    <property type="entry name" value="MFS_MMR_MDR_like"/>
    <property type="match status" value="1"/>
</dbReference>
<feature type="transmembrane region" description="Helical" evidence="5">
    <location>
        <begin position="21"/>
        <end position="38"/>
    </location>
</feature>
<evidence type="ECO:0000256" key="4">
    <source>
        <dbReference type="ARBA" id="ARBA00023136"/>
    </source>
</evidence>
<feature type="transmembrane region" description="Helical" evidence="5">
    <location>
        <begin position="352"/>
        <end position="370"/>
    </location>
</feature>
<evidence type="ECO:0000313" key="8">
    <source>
        <dbReference type="Proteomes" id="UP001501822"/>
    </source>
</evidence>
<feature type="domain" description="Major facilitator superfamily (MFS) profile" evidence="6">
    <location>
        <begin position="25"/>
        <end position="473"/>
    </location>
</feature>
<feature type="transmembrane region" description="Helical" evidence="5">
    <location>
        <begin position="58"/>
        <end position="79"/>
    </location>
</feature>
<evidence type="ECO:0000259" key="6">
    <source>
        <dbReference type="PROSITE" id="PS50850"/>
    </source>
</evidence>
<proteinExistence type="predicted"/>
<feature type="transmembrane region" description="Helical" evidence="5">
    <location>
        <begin position="242"/>
        <end position="261"/>
    </location>
</feature>
<feature type="transmembrane region" description="Helical" evidence="5">
    <location>
        <begin position="149"/>
        <end position="172"/>
    </location>
</feature>
<dbReference type="PANTHER" id="PTHR42718:SF39">
    <property type="entry name" value="ACTINORHODIN TRANSPORTER-RELATED"/>
    <property type="match status" value="1"/>
</dbReference>
<evidence type="ECO:0000256" key="2">
    <source>
        <dbReference type="ARBA" id="ARBA00022692"/>
    </source>
</evidence>
<feature type="transmembrane region" description="Helical" evidence="5">
    <location>
        <begin position="91"/>
        <end position="110"/>
    </location>
</feature>
<sequence length="562" mass="57974">MTEILESPVAADREATAPYRWRWLAFSAVLASSVMDLLDSTVINTAAPAIRASLGGSYATLQWMAAGYTMALAVVLLIGGRLGDMFGRKRMLLIGVAGFTVASVACATAVTPTMLIVSRVLQGAFGAVMLPQGFGLIRDLFPPAEMKKAWTAFGPVMGLSAVLGPIIGGTLIHADLFGTGWRMIFLVNVPIGAFALTVAAKFLPATPPAVRSARLDLTGVALAASGIFMLIFPLVQGRELGWPTWSIALLIASVPVLALFAGSQVRRKRAGATPLIETGVFARRSYASGVLFAIAFTCAMGGTLLTLGVFMQVGLGYSPLRAGLTTAPWAFGAMVGSAVSGMLMVKLGRRLLHIGLAGMGAGLAVLYAVFEYAGPGLTSLDFVVPLLIGGAGMGMIFVPMFDIILGEVADHEVGSASSTLQAIQQLGMSLGVAVIGTVFFGLLGAQAHHNFDAAAAPRLRAELTRAGVPGPAQAGIVAGARDCVRDREAEKDPDVVPASCRATGAASPAVVTAVTTAGLDTHRRDSLDAAKTTALVTIGLIVLAFGLGFLLPRTARAEAAPA</sequence>
<comment type="caution">
    <text evidence="7">The sequence shown here is derived from an EMBL/GenBank/DDBJ whole genome shotgun (WGS) entry which is preliminary data.</text>
</comment>
<feature type="transmembrane region" description="Helical" evidence="5">
    <location>
        <begin position="290"/>
        <end position="315"/>
    </location>
</feature>
<accession>A0ABN0XS59</accession>
<evidence type="ECO:0000256" key="1">
    <source>
        <dbReference type="ARBA" id="ARBA00004651"/>
    </source>
</evidence>
<protein>
    <submittedName>
        <fullName evidence="7">MFS transporter</fullName>
    </submittedName>
</protein>
<evidence type="ECO:0000256" key="5">
    <source>
        <dbReference type="SAM" id="Phobius"/>
    </source>
</evidence>
<dbReference type="InterPro" id="IPR011701">
    <property type="entry name" value="MFS"/>
</dbReference>
<dbReference type="Pfam" id="PF07690">
    <property type="entry name" value="MFS_1"/>
    <property type="match status" value="1"/>
</dbReference>
<name>A0ABN0XS59_9ACTN</name>
<keyword evidence="8" id="KW-1185">Reference proteome</keyword>
<feature type="transmembrane region" description="Helical" evidence="5">
    <location>
        <begin position="327"/>
        <end position="345"/>
    </location>
</feature>
<feature type="transmembrane region" description="Helical" evidence="5">
    <location>
        <begin position="184"/>
        <end position="203"/>
    </location>
</feature>
<feature type="transmembrane region" description="Helical" evidence="5">
    <location>
        <begin position="116"/>
        <end position="137"/>
    </location>
</feature>
<reference evidence="7 8" key="1">
    <citation type="journal article" date="2019" name="Int. J. Syst. Evol. Microbiol.">
        <title>The Global Catalogue of Microorganisms (GCM) 10K type strain sequencing project: providing services to taxonomists for standard genome sequencing and annotation.</title>
        <authorList>
            <consortium name="The Broad Institute Genomics Platform"/>
            <consortium name="The Broad Institute Genome Sequencing Center for Infectious Disease"/>
            <person name="Wu L."/>
            <person name="Ma J."/>
        </authorList>
    </citation>
    <scope>NUCLEOTIDE SEQUENCE [LARGE SCALE GENOMIC DNA]</scope>
    <source>
        <strain evidence="7 8">JCM 3146</strain>
    </source>
</reference>
<dbReference type="PROSITE" id="PS50850">
    <property type="entry name" value="MFS"/>
    <property type="match status" value="1"/>
</dbReference>
<dbReference type="Gene3D" id="1.20.1250.20">
    <property type="entry name" value="MFS general substrate transporter like domains"/>
    <property type="match status" value="1"/>
</dbReference>
<dbReference type="InterPro" id="IPR020846">
    <property type="entry name" value="MFS_dom"/>
</dbReference>
<feature type="transmembrane region" description="Helical" evidence="5">
    <location>
        <begin position="426"/>
        <end position="445"/>
    </location>
</feature>
<keyword evidence="2 5" id="KW-0812">Transmembrane</keyword>
<dbReference type="InterPro" id="IPR036259">
    <property type="entry name" value="MFS_trans_sf"/>
</dbReference>
<keyword evidence="3 5" id="KW-1133">Transmembrane helix</keyword>
<organism evidence="7 8">
    <name type="scientific">Actinoallomurus spadix</name>
    <dbReference type="NCBI Taxonomy" id="79912"/>
    <lineage>
        <taxon>Bacteria</taxon>
        <taxon>Bacillati</taxon>
        <taxon>Actinomycetota</taxon>
        <taxon>Actinomycetes</taxon>
        <taxon>Streptosporangiales</taxon>
        <taxon>Thermomonosporaceae</taxon>
        <taxon>Actinoallomurus</taxon>
    </lineage>
</organism>
<dbReference type="PANTHER" id="PTHR42718">
    <property type="entry name" value="MAJOR FACILITATOR SUPERFAMILY MULTIDRUG TRANSPORTER MFSC"/>
    <property type="match status" value="1"/>
</dbReference>
<evidence type="ECO:0000313" key="7">
    <source>
        <dbReference type="EMBL" id="GAA0371508.1"/>
    </source>
</evidence>